<sequence length="243" mass="28231">MKARQDGQATIERLWKPLFAAIDKSRLRRAKTGFKQGEIVQLRFSSGEWLGSVALASGYRRIEQFHLPALGDWRPYASHMAKWLARRPDWYAELLSGVWGGEWLDWLEHAGLPVVPNEQTVHLWRQKAHCTCEDGDPFCRHVLAGFLFIVEEMQASPIDSFRFFGLHVQDFQDSVHQAMHKLWQEQFPDGKIRDGDSVHSSAEILDNVPWENLKSDTPLDFLKTSRRFRLLFENAEPVYLNKK</sequence>
<protein>
    <recommendedName>
        <fullName evidence="2">SWIM-type domain-containing protein</fullName>
    </recommendedName>
</protein>
<dbReference type="Proteomes" id="UP000184016">
    <property type="component" value="Unassembled WGS sequence"/>
</dbReference>
<evidence type="ECO:0000313" key="4">
    <source>
        <dbReference type="Proteomes" id="UP000184016"/>
    </source>
</evidence>
<evidence type="ECO:0000256" key="1">
    <source>
        <dbReference type="PROSITE-ProRule" id="PRU00325"/>
    </source>
</evidence>
<dbReference type="GO" id="GO:0008270">
    <property type="term" value="F:zinc ion binding"/>
    <property type="evidence" value="ECO:0007669"/>
    <property type="project" value="UniProtKB-KW"/>
</dbReference>
<dbReference type="InterPro" id="IPR007527">
    <property type="entry name" value="Znf_SWIM"/>
</dbReference>
<organism evidence="3 4">
    <name type="scientific">Alicyclobacillus tolerans</name>
    <dbReference type="NCBI Taxonomy" id="90970"/>
    <lineage>
        <taxon>Bacteria</taxon>
        <taxon>Bacillati</taxon>
        <taxon>Bacillota</taxon>
        <taxon>Bacilli</taxon>
        <taxon>Bacillales</taxon>
        <taxon>Alicyclobacillaceae</taxon>
        <taxon>Alicyclobacillus</taxon>
    </lineage>
</organism>
<gene>
    <name evidence="3" type="ORF">SAMN05443507_102125</name>
</gene>
<keyword evidence="1" id="KW-0479">Metal-binding</keyword>
<dbReference type="AlphaFoldDB" id="A0A1M6L7L1"/>
<dbReference type="RefSeq" id="WP_072872876.1">
    <property type="nucleotide sequence ID" value="NZ_FRAF01000002.1"/>
</dbReference>
<reference evidence="4" key="1">
    <citation type="submission" date="2016-11" db="EMBL/GenBank/DDBJ databases">
        <authorList>
            <person name="Varghese N."/>
            <person name="Submissions S."/>
        </authorList>
    </citation>
    <scope>NUCLEOTIDE SEQUENCE [LARGE SCALE GENOMIC DNA]</scope>
    <source>
        <strain evidence="4">USBA-503</strain>
    </source>
</reference>
<evidence type="ECO:0000259" key="2">
    <source>
        <dbReference type="PROSITE" id="PS50966"/>
    </source>
</evidence>
<name>A0A1M6L7L1_9BACL</name>
<evidence type="ECO:0000313" key="3">
    <source>
        <dbReference type="EMBL" id="SHJ67203.1"/>
    </source>
</evidence>
<dbReference type="PROSITE" id="PS50966">
    <property type="entry name" value="ZF_SWIM"/>
    <property type="match status" value="1"/>
</dbReference>
<keyword evidence="1" id="KW-0863">Zinc-finger</keyword>
<keyword evidence="1" id="KW-0862">Zinc</keyword>
<dbReference type="STRING" id="1830138.SAMN05443507_102125"/>
<feature type="domain" description="SWIM-type" evidence="2">
    <location>
        <begin position="119"/>
        <end position="150"/>
    </location>
</feature>
<accession>A0A1M6L7L1</accession>
<keyword evidence="4" id="KW-1185">Reference proteome</keyword>
<dbReference type="EMBL" id="FRAF01000002">
    <property type="protein sequence ID" value="SHJ67203.1"/>
    <property type="molecule type" value="Genomic_DNA"/>
</dbReference>
<dbReference type="OrthoDB" id="2373717at2"/>
<proteinExistence type="predicted"/>